<reference evidence="1 2" key="1">
    <citation type="submission" date="2017-12" db="EMBL/GenBank/DDBJ databases">
        <authorList>
            <consortium name="DOE Joint Genome Institute"/>
            <person name="Haridas S."/>
            <person name="Kjaerbolling I."/>
            <person name="Vesth T.C."/>
            <person name="Frisvad J.C."/>
            <person name="Nybo J.L."/>
            <person name="Theobald S."/>
            <person name="Kuo A."/>
            <person name="Bowyer P."/>
            <person name="Matsuda Y."/>
            <person name="Mondo S."/>
            <person name="Lyhne E.K."/>
            <person name="Kogle M.E."/>
            <person name="Clum A."/>
            <person name="Lipzen A."/>
            <person name="Salamov A."/>
            <person name="Ngan C.Y."/>
            <person name="Daum C."/>
            <person name="Chiniquy J."/>
            <person name="Barry K."/>
            <person name="LaButti K."/>
            <person name="Simmons B.A."/>
            <person name="Magnuson J.K."/>
            <person name="Mortensen U.H."/>
            <person name="Larsen T.O."/>
            <person name="Grigoriev I.V."/>
            <person name="Baker S.E."/>
            <person name="Andersen M.R."/>
            <person name="Nordberg H.P."/>
            <person name="Cantor M.N."/>
            <person name="Hua S.X."/>
        </authorList>
    </citation>
    <scope>NUCLEOTIDE SEQUENCE [LARGE SCALE GENOMIC DNA]</scope>
    <source>
        <strain evidence="1 2">CBS 102.13</strain>
    </source>
</reference>
<name>A0A2I2FB10_ASPCN</name>
<sequence length="71" mass="8099">MSPYYPFHHVLIPDRIIIHIVPSISFHAGQVPPPIKTKNHRHPTVYPPHQDLYTSTAQISTTVSVLRPKPQ</sequence>
<dbReference type="Proteomes" id="UP000234585">
    <property type="component" value="Unassembled WGS sequence"/>
</dbReference>
<dbReference type="AlphaFoldDB" id="A0A2I2FB10"/>
<evidence type="ECO:0000313" key="2">
    <source>
        <dbReference type="Proteomes" id="UP000234585"/>
    </source>
</evidence>
<dbReference type="EMBL" id="KZ559140">
    <property type="protein sequence ID" value="PLB37809.1"/>
    <property type="molecule type" value="Genomic_DNA"/>
</dbReference>
<accession>A0A2I2FB10</accession>
<dbReference type="GeneID" id="36519921"/>
<keyword evidence="2" id="KW-1185">Reference proteome</keyword>
<organism evidence="1 2">
    <name type="scientific">Aspergillus candidus</name>
    <dbReference type="NCBI Taxonomy" id="41067"/>
    <lineage>
        <taxon>Eukaryota</taxon>
        <taxon>Fungi</taxon>
        <taxon>Dikarya</taxon>
        <taxon>Ascomycota</taxon>
        <taxon>Pezizomycotina</taxon>
        <taxon>Eurotiomycetes</taxon>
        <taxon>Eurotiomycetidae</taxon>
        <taxon>Eurotiales</taxon>
        <taxon>Aspergillaceae</taxon>
        <taxon>Aspergillus</taxon>
        <taxon>Aspergillus subgen. Circumdati</taxon>
    </lineage>
</organism>
<proteinExistence type="predicted"/>
<gene>
    <name evidence="1" type="ORF">BDW47DRAFT_106415</name>
</gene>
<dbReference type="RefSeq" id="XP_024671821.1">
    <property type="nucleotide sequence ID" value="XM_024812761.1"/>
</dbReference>
<protein>
    <submittedName>
        <fullName evidence="1">Uncharacterized protein</fullName>
    </submittedName>
</protein>
<evidence type="ECO:0000313" key="1">
    <source>
        <dbReference type="EMBL" id="PLB37809.1"/>
    </source>
</evidence>